<dbReference type="PANTHER" id="PTHR38483">
    <property type="entry name" value="CHROMOSOME 1, WHOLE GENOME SHOTGUN SEQUENCE"/>
    <property type="match status" value="1"/>
</dbReference>
<gene>
    <name evidence="8" type="ORF">WG66_11936</name>
</gene>
<feature type="compositionally biased region" description="Basic and acidic residues" evidence="5">
    <location>
        <begin position="50"/>
        <end position="60"/>
    </location>
</feature>
<feature type="compositionally biased region" description="Basic and acidic residues" evidence="5">
    <location>
        <begin position="282"/>
        <end position="291"/>
    </location>
</feature>
<evidence type="ECO:0000256" key="2">
    <source>
        <dbReference type="ARBA" id="ARBA00022692"/>
    </source>
</evidence>
<dbReference type="InterPro" id="IPR027359">
    <property type="entry name" value="Volt_channel_dom_sf"/>
</dbReference>
<feature type="region of interest" description="Disordered" evidence="5">
    <location>
        <begin position="1"/>
        <end position="64"/>
    </location>
</feature>
<dbReference type="AlphaFoldDB" id="A0A0W0FGC0"/>
<accession>A0A0W0FGC0</accession>
<feature type="region of interest" description="Disordered" evidence="5">
    <location>
        <begin position="253"/>
        <end position="291"/>
    </location>
</feature>
<feature type="domain" description="Ion transport" evidence="7">
    <location>
        <begin position="93"/>
        <end position="203"/>
    </location>
</feature>
<proteinExistence type="predicted"/>
<evidence type="ECO:0000313" key="8">
    <source>
        <dbReference type="EMBL" id="KTB35338.1"/>
    </source>
</evidence>
<dbReference type="EMBL" id="LATX01001990">
    <property type="protein sequence ID" value="KTB35338.1"/>
    <property type="molecule type" value="Genomic_DNA"/>
</dbReference>
<dbReference type="GO" id="GO:0005216">
    <property type="term" value="F:monoatomic ion channel activity"/>
    <property type="evidence" value="ECO:0007669"/>
    <property type="project" value="InterPro"/>
</dbReference>
<dbReference type="PANTHER" id="PTHR38483:SF1">
    <property type="entry name" value="ION TRANSPORT DOMAIN-CONTAINING PROTEIN"/>
    <property type="match status" value="1"/>
</dbReference>
<evidence type="ECO:0000256" key="6">
    <source>
        <dbReference type="SAM" id="Phobius"/>
    </source>
</evidence>
<evidence type="ECO:0000256" key="5">
    <source>
        <dbReference type="SAM" id="MobiDB-lite"/>
    </source>
</evidence>
<feature type="transmembrane region" description="Helical" evidence="6">
    <location>
        <begin position="93"/>
        <end position="112"/>
    </location>
</feature>
<evidence type="ECO:0000256" key="1">
    <source>
        <dbReference type="ARBA" id="ARBA00004141"/>
    </source>
</evidence>
<feature type="compositionally biased region" description="Polar residues" evidence="5">
    <location>
        <begin position="266"/>
        <end position="276"/>
    </location>
</feature>
<organism evidence="8 9">
    <name type="scientific">Moniliophthora roreri</name>
    <name type="common">Frosty pod rot fungus</name>
    <name type="synonym">Monilia roreri</name>
    <dbReference type="NCBI Taxonomy" id="221103"/>
    <lineage>
        <taxon>Eukaryota</taxon>
        <taxon>Fungi</taxon>
        <taxon>Dikarya</taxon>
        <taxon>Basidiomycota</taxon>
        <taxon>Agaricomycotina</taxon>
        <taxon>Agaricomycetes</taxon>
        <taxon>Agaricomycetidae</taxon>
        <taxon>Agaricales</taxon>
        <taxon>Marasmiineae</taxon>
        <taxon>Marasmiaceae</taxon>
        <taxon>Moniliophthora</taxon>
    </lineage>
</organism>
<protein>
    <recommendedName>
        <fullName evidence="7">Ion transport domain-containing protein</fullName>
    </recommendedName>
</protein>
<feature type="transmembrane region" description="Helical" evidence="6">
    <location>
        <begin position="153"/>
        <end position="172"/>
    </location>
</feature>
<name>A0A0W0FGC0_MONRR</name>
<keyword evidence="2 6" id="KW-0812">Transmembrane</keyword>
<dbReference type="Proteomes" id="UP000054988">
    <property type="component" value="Unassembled WGS sequence"/>
</dbReference>
<sequence>MAEAESVRMSDKKSSHIGHHSGQCPRVHPRVMNSHPEHSPDNLDFGESDPLNRDGYHDSRSSQSAPTRSIYALTRQEITKGLANRFVHSRTYIFLYLGMAALSVTTIVLSITDECPGLPFYILEVIINVSMILEVAIRFVAFGRQFWKSPFNVVDLVLTVFCALTLLVLAFAKCGSTSKEEEILDTLLLVARNVLQFSRLAAVMRQSGQSIFSRPKPIDINAARRAGYSLDIDIESDEEDDAELGRPLIRHSTVFDVEDDDEGESRQQQTWQQPFTDTPPDVGREERNAWV</sequence>
<evidence type="ECO:0000259" key="7">
    <source>
        <dbReference type="Pfam" id="PF00520"/>
    </source>
</evidence>
<dbReference type="Gene3D" id="1.20.120.350">
    <property type="entry name" value="Voltage-gated potassium channels. Chain C"/>
    <property type="match status" value="1"/>
</dbReference>
<evidence type="ECO:0000313" key="9">
    <source>
        <dbReference type="Proteomes" id="UP000054988"/>
    </source>
</evidence>
<keyword evidence="3 6" id="KW-1133">Transmembrane helix</keyword>
<evidence type="ECO:0000256" key="4">
    <source>
        <dbReference type="ARBA" id="ARBA00023136"/>
    </source>
</evidence>
<feature type="compositionally biased region" description="Basic and acidic residues" evidence="5">
    <location>
        <begin position="1"/>
        <end position="14"/>
    </location>
</feature>
<comment type="caution">
    <text evidence="8">The sequence shown here is derived from an EMBL/GenBank/DDBJ whole genome shotgun (WGS) entry which is preliminary data.</text>
</comment>
<dbReference type="eggNOG" id="ENOG502RZZ8">
    <property type="taxonomic scope" value="Eukaryota"/>
</dbReference>
<feature type="transmembrane region" description="Helical" evidence="6">
    <location>
        <begin position="118"/>
        <end position="141"/>
    </location>
</feature>
<evidence type="ECO:0000256" key="3">
    <source>
        <dbReference type="ARBA" id="ARBA00022989"/>
    </source>
</evidence>
<reference evidence="8 9" key="1">
    <citation type="submission" date="2015-12" db="EMBL/GenBank/DDBJ databases">
        <title>Draft genome sequence of Moniliophthora roreri, the causal agent of frosty pod rot of cacao.</title>
        <authorList>
            <person name="Aime M.C."/>
            <person name="Diaz-Valderrama J.R."/>
            <person name="Kijpornyongpan T."/>
            <person name="Phillips-Mora W."/>
        </authorList>
    </citation>
    <scope>NUCLEOTIDE SEQUENCE [LARGE SCALE GENOMIC DNA]</scope>
    <source>
        <strain evidence="8 9">MCA 2952</strain>
    </source>
</reference>
<dbReference type="Pfam" id="PF00520">
    <property type="entry name" value="Ion_trans"/>
    <property type="match status" value="1"/>
</dbReference>
<keyword evidence="4 6" id="KW-0472">Membrane</keyword>
<comment type="subcellular location">
    <subcellularLocation>
        <location evidence="1">Membrane</location>
        <topology evidence="1">Multi-pass membrane protein</topology>
    </subcellularLocation>
</comment>
<dbReference type="InterPro" id="IPR005821">
    <property type="entry name" value="Ion_trans_dom"/>
</dbReference>
<dbReference type="GO" id="GO:0016020">
    <property type="term" value="C:membrane"/>
    <property type="evidence" value="ECO:0007669"/>
    <property type="project" value="UniProtKB-SubCell"/>
</dbReference>